<gene>
    <name evidence="6" type="ORF">NX784_02940</name>
</gene>
<dbReference type="Pfam" id="PF13187">
    <property type="entry name" value="Fer4_9"/>
    <property type="match status" value="1"/>
</dbReference>
<evidence type="ECO:0000256" key="2">
    <source>
        <dbReference type="ARBA" id="ARBA00022723"/>
    </source>
</evidence>
<comment type="caution">
    <text evidence="6">The sequence shown here is derived from an EMBL/GenBank/DDBJ whole genome shotgun (WGS) entry which is preliminary data.</text>
</comment>
<sequence>MNIRLIEGLGIPPDPMQDERDRTARDAALGALGALPAPDPRDAVGYRSAGRTLVIGPRADALPWAERLAAMVPVTVLLLDGDADEDTPRLFPVFAARALVLTGWLGAFDATWQAPGTAPHQARFDLVLDLGASPQIATHQRPHGYHAPGPDHVARQAAVDALANMVGDFEKPTYFAYKERLCAHGRNRKTGCNACVEVCSAGAIAGAGDLVAVNPYLCAGCGACTTVCPTGALAYAYPDAPHTGTRIKALLGAYAQAGGQDPVLLVHGADGAALLDALDAQGAVPGRVLPLGVHHTASTGIDLWLAALAWGAAGVAVLMTDAEAPQYAAALDEQMAIAQAIMTGLGYAGPHVQLLRVTDADALALGLRHAPRGAVPARPAGFNAAADKRNTLDYALDHLLREAPQQVDEIALPAGSPFGALAVDAGKCSLCMACVGACPASALQDGQNAPQLRFIEKNCVQCGLCAATCPEDAIGLVPRLSFRETRKQPVVLNETQPFHCIRCDKPFGTLRMVESMLARLAGHPAFAGHLDRMRMCGDCRVIDMMTPADEETIHQAHELRRR</sequence>
<protein>
    <submittedName>
        <fullName evidence="6">4Fe-4S binding protein</fullName>
    </submittedName>
</protein>
<keyword evidence="1" id="KW-0004">4Fe-4S</keyword>
<keyword evidence="3" id="KW-0408">Iron</keyword>
<dbReference type="InterPro" id="IPR017900">
    <property type="entry name" value="4Fe4S_Fe_S_CS"/>
</dbReference>
<dbReference type="PROSITE" id="PS00198">
    <property type="entry name" value="4FE4S_FER_1"/>
    <property type="match status" value="2"/>
</dbReference>
<keyword evidence="7" id="KW-1185">Reference proteome</keyword>
<dbReference type="InterPro" id="IPR017896">
    <property type="entry name" value="4Fe4S_Fe-S-bd"/>
</dbReference>
<accession>A0ABT1ZKY4</accession>
<name>A0ABT1ZKY4_9BURK</name>
<dbReference type="Pfam" id="PF12837">
    <property type="entry name" value="Fer4_6"/>
    <property type="match status" value="1"/>
</dbReference>
<evidence type="ECO:0000313" key="6">
    <source>
        <dbReference type="EMBL" id="MCS0580537.1"/>
    </source>
</evidence>
<dbReference type="PANTHER" id="PTHR43687:SF4">
    <property type="entry name" value="BLR5484 PROTEIN"/>
    <property type="match status" value="1"/>
</dbReference>
<dbReference type="Gene3D" id="3.30.70.20">
    <property type="match status" value="2"/>
</dbReference>
<evidence type="ECO:0000259" key="5">
    <source>
        <dbReference type="PROSITE" id="PS51379"/>
    </source>
</evidence>
<proteinExistence type="predicted"/>
<dbReference type="InterPro" id="IPR050572">
    <property type="entry name" value="Fe-S_Ferredoxin"/>
</dbReference>
<evidence type="ECO:0000256" key="1">
    <source>
        <dbReference type="ARBA" id="ARBA00022485"/>
    </source>
</evidence>
<feature type="domain" description="4Fe-4S ferredoxin-type" evidence="5">
    <location>
        <begin position="450"/>
        <end position="479"/>
    </location>
</feature>
<evidence type="ECO:0000256" key="3">
    <source>
        <dbReference type="ARBA" id="ARBA00023004"/>
    </source>
</evidence>
<dbReference type="Proteomes" id="UP001204151">
    <property type="component" value="Unassembled WGS sequence"/>
</dbReference>
<dbReference type="RefSeq" id="WP_258815205.1">
    <property type="nucleotide sequence ID" value="NZ_JANUGW010000002.1"/>
</dbReference>
<evidence type="ECO:0000256" key="4">
    <source>
        <dbReference type="ARBA" id="ARBA00023014"/>
    </source>
</evidence>
<feature type="domain" description="4Fe-4S ferredoxin-type" evidence="5">
    <location>
        <begin position="209"/>
        <end position="238"/>
    </location>
</feature>
<evidence type="ECO:0000313" key="7">
    <source>
        <dbReference type="Proteomes" id="UP001204151"/>
    </source>
</evidence>
<reference evidence="6 7" key="1">
    <citation type="submission" date="2022-08" db="EMBL/GenBank/DDBJ databases">
        <title>Reclassification of Massilia species as members of the genera Telluria, Duganella, Pseudoduganella, Mokoshia gen. nov. and Zemynaea gen. nov. using orthogonal and non-orthogonal genome-based approaches.</title>
        <authorList>
            <person name="Bowman J.P."/>
        </authorList>
    </citation>
    <scope>NUCLEOTIDE SEQUENCE [LARGE SCALE GENOMIC DNA]</scope>
    <source>
        <strain evidence="6 7">JCM 31316</strain>
    </source>
</reference>
<keyword evidence="4" id="KW-0411">Iron-sulfur</keyword>
<dbReference type="EMBL" id="JANUGW010000002">
    <property type="protein sequence ID" value="MCS0580537.1"/>
    <property type="molecule type" value="Genomic_DNA"/>
</dbReference>
<dbReference type="PROSITE" id="PS51379">
    <property type="entry name" value="4FE4S_FER_2"/>
    <property type="match status" value="3"/>
</dbReference>
<keyword evidence="2" id="KW-0479">Metal-binding</keyword>
<organism evidence="6 7">
    <name type="scientific">Massilia pinisoli</name>
    <dbReference type="NCBI Taxonomy" id="1772194"/>
    <lineage>
        <taxon>Bacteria</taxon>
        <taxon>Pseudomonadati</taxon>
        <taxon>Pseudomonadota</taxon>
        <taxon>Betaproteobacteria</taxon>
        <taxon>Burkholderiales</taxon>
        <taxon>Oxalobacteraceae</taxon>
        <taxon>Telluria group</taxon>
        <taxon>Massilia</taxon>
    </lineage>
</organism>
<dbReference type="PANTHER" id="PTHR43687">
    <property type="entry name" value="ADENYLYLSULFATE REDUCTASE, BETA SUBUNIT"/>
    <property type="match status" value="1"/>
</dbReference>
<dbReference type="SUPFAM" id="SSF54862">
    <property type="entry name" value="4Fe-4S ferredoxins"/>
    <property type="match status" value="1"/>
</dbReference>
<feature type="domain" description="4Fe-4S ferredoxin-type" evidence="5">
    <location>
        <begin position="419"/>
        <end position="448"/>
    </location>
</feature>